<evidence type="ECO:0000256" key="2">
    <source>
        <dbReference type="SAM" id="SignalP"/>
    </source>
</evidence>
<evidence type="ECO:0000313" key="3">
    <source>
        <dbReference type="EMBL" id="KAK0415137.1"/>
    </source>
</evidence>
<organism evidence="3 4">
    <name type="scientific">Steinernema hermaphroditum</name>
    <dbReference type="NCBI Taxonomy" id="289476"/>
    <lineage>
        <taxon>Eukaryota</taxon>
        <taxon>Metazoa</taxon>
        <taxon>Ecdysozoa</taxon>
        <taxon>Nematoda</taxon>
        <taxon>Chromadorea</taxon>
        <taxon>Rhabditida</taxon>
        <taxon>Tylenchina</taxon>
        <taxon>Panagrolaimomorpha</taxon>
        <taxon>Strongyloidoidea</taxon>
        <taxon>Steinernematidae</taxon>
        <taxon>Steinernema</taxon>
    </lineage>
</organism>
<feature type="compositionally biased region" description="Polar residues" evidence="1">
    <location>
        <begin position="291"/>
        <end position="307"/>
    </location>
</feature>
<gene>
    <name evidence="3" type="ORF">QR680_011790</name>
</gene>
<comment type="caution">
    <text evidence="3">The sequence shown here is derived from an EMBL/GenBank/DDBJ whole genome shotgun (WGS) entry which is preliminary data.</text>
</comment>
<accession>A0AA39I288</accession>
<dbReference type="AlphaFoldDB" id="A0AA39I288"/>
<evidence type="ECO:0000256" key="1">
    <source>
        <dbReference type="SAM" id="MobiDB-lite"/>
    </source>
</evidence>
<feature type="compositionally biased region" description="Low complexity" evidence="1">
    <location>
        <begin position="276"/>
        <end position="290"/>
    </location>
</feature>
<proteinExistence type="predicted"/>
<feature type="chain" id="PRO_5041378366" evidence="2">
    <location>
        <begin position="22"/>
        <end position="634"/>
    </location>
</feature>
<sequence length="634" mass="70474">MSTPLLFFFLFTVSIDGCARMRPTEKDVTKGVCDQNSDLCAESTTPMIAKPAVTTTTIVPTTLPITSSKSSLKTCSPEKTRGQDDYQVEFNGLEYRNHIIFELNEDGAGLKAVDFYCDVGQALCVCDSAMKCATEVITESAFDHNLKVMLNCPQPGQCTVDGKILKTSAKFKDIRYVSCNKCATEVKLDNSPPLKPCLQTAEELGKLDIASCTLRADVPHQMCEVDDDAEVVNRIVVDYTTPFYLFYPDTNRRTVSVDACTPMGPSESDVAESVDRTPSTKTTKRPTPNTEAPSRNHTTTTTISVSTKAPKETCPAPMKSPKTNSDYKVNFNGKNIVVISDPENIASYPSDTRTFSRKTEFRNHIVFEFDEDKANENEFFRCEHNDICVCDGNNMCTTSATTSLYVYLECPAKGQCTVNAKKDADGKENVHQNIHYLSCQKECGTKVKLDNSPPLRPCYQTAKDLEKLDSDTCSIGDKKMCEVADGEEVANKLVYDFTFPSFYYISKNTKRCRYASGVDLITYKRQEDQEKTTIVSFHDGGCIGTDEGNFYEFKGQFEVKQFCPPTGKCTLYGHIGIVGEAITSVNDPTKTYTKKMQNKAEEQGKKLNDPTAYLQNVSWVSPGHCLPRTCDTHH</sequence>
<protein>
    <submittedName>
        <fullName evidence="3">Uncharacterized protein</fullName>
    </submittedName>
</protein>
<reference evidence="3" key="1">
    <citation type="submission" date="2023-06" db="EMBL/GenBank/DDBJ databases">
        <title>Genomic analysis of the entomopathogenic nematode Steinernema hermaphroditum.</title>
        <authorList>
            <person name="Schwarz E.M."/>
            <person name="Heppert J.K."/>
            <person name="Baniya A."/>
            <person name="Schwartz H.T."/>
            <person name="Tan C.-H."/>
            <person name="Antoshechkin I."/>
            <person name="Sternberg P.W."/>
            <person name="Goodrich-Blair H."/>
            <person name="Dillman A.R."/>
        </authorList>
    </citation>
    <scope>NUCLEOTIDE SEQUENCE</scope>
    <source>
        <strain evidence="3">PS9179</strain>
        <tissue evidence="3">Whole animal</tissue>
    </source>
</reference>
<keyword evidence="4" id="KW-1185">Reference proteome</keyword>
<evidence type="ECO:0000313" key="4">
    <source>
        <dbReference type="Proteomes" id="UP001175271"/>
    </source>
</evidence>
<feature type="region of interest" description="Disordered" evidence="1">
    <location>
        <begin position="258"/>
        <end position="321"/>
    </location>
</feature>
<keyword evidence="2" id="KW-0732">Signal</keyword>
<dbReference type="Proteomes" id="UP001175271">
    <property type="component" value="Unassembled WGS sequence"/>
</dbReference>
<feature type="signal peptide" evidence="2">
    <location>
        <begin position="1"/>
        <end position="21"/>
    </location>
</feature>
<dbReference type="EMBL" id="JAUCMV010000002">
    <property type="protein sequence ID" value="KAK0415137.1"/>
    <property type="molecule type" value="Genomic_DNA"/>
</dbReference>
<name>A0AA39I288_9BILA</name>